<dbReference type="KEGG" id="dsc:ABOD76_01185"/>
<organism evidence="2">
    <name type="scientific">Deinococcus sonorensis KR-87</name>
    <dbReference type="NCBI Taxonomy" id="694439"/>
    <lineage>
        <taxon>Bacteria</taxon>
        <taxon>Thermotogati</taxon>
        <taxon>Deinococcota</taxon>
        <taxon>Deinococci</taxon>
        <taxon>Deinococcales</taxon>
        <taxon>Deinococcaceae</taxon>
        <taxon>Deinococcus</taxon>
    </lineage>
</organism>
<dbReference type="InterPro" id="IPR008972">
    <property type="entry name" value="Cupredoxin"/>
</dbReference>
<evidence type="ECO:0008006" key="3">
    <source>
        <dbReference type="Google" id="ProtNLM"/>
    </source>
</evidence>
<accession>A0AAU7U4G5</accession>
<gene>
    <name evidence="2" type="ORF">ABOD76_01185</name>
</gene>
<evidence type="ECO:0000313" key="2">
    <source>
        <dbReference type="EMBL" id="XBV83371.1"/>
    </source>
</evidence>
<feature type="signal peptide" evidence="1">
    <location>
        <begin position="1"/>
        <end position="26"/>
    </location>
</feature>
<feature type="chain" id="PRO_5044020439" description="Blue (type 1) copper domain-containing protein" evidence="1">
    <location>
        <begin position="27"/>
        <end position="288"/>
    </location>
</feature>
<proteinExistence type="predicted"/>
<dbReference type="AlphaFoldDB" id="A0AAU7U4G5"/>
<sequence>MTNIKLIRTTLALTLTTLLLAPVAQAHQGTMPATVQVQGKDYSFGSPKTLPTGWTTFEFKNDGQEPHHMQLVRLPDGMTQDTFLANLKQNEGATLAQVDMVGGVGVLMPGQSQQITLNLTDPGTYLELCFVPDAKGVPHLALGMVSAVQVTASQAASAEPPHADLKVKLQDFGFELPKGATIHEGTQVWEIENVGPEGHEMAILQIAPGKTLDDISKYVASPEGAPPFIFAGGAQAVTSGHTSYAQLNLKAGNYVLVCFLPSPTHKGMPHMALGMVRPFTVEAGSAAH</sequence>
<geneLocation type="plasmid" evidence="2">
    <name>pDson04</name>
</geneLocation>
<dbReference type="SUPFAM" id="SSF49503">
    <property type="entry name" value="Cupredoxins"/>
    <property type="match status" value="1"/>
</dbReference>
<keyword evidence="2" id="KW-0614">Plasmid</keyword>
<name>A0AAU7U4G5_9DEIO</name>
<protein>
    <recommendedName>
        <fullName evidence="3">Blue (type 1) copper domain-containing protein</fullName>
    </recommendedName>
</protein>
<dbReference type="RefSeq" id="WP_350240804.1">
    <property type="nucleotide sequence ID" value="NZ_CP158296.1"/>
</dbReference>
<dbReference type="Gene3D" id="2.60.40.420">
    <property type="entry name" value="Cupredoxins - blue copper proteins"/>
    <property type="match status" value="1"/>
</dbReference>
<dbReference type="EMBL" id="CP158296">
    <property type="protein sequence ID" value="XBV83371.1"/>
    <property type="molecule type" value="Genomic_DNA"/>
</dbReference>
<reference evidence="2" key="1">
    <citation type="submission" date="2024-06" db="EMBL/GenBank/DDBJ databases">
        <title>Draft Genome Sequence of Deinococcus sonorensis Type Strain KR-87, a Biofilm Producing Representative of the Genus Deinococcus.</title>
        <authorList>
            <person name="Boren L.S."/>
            <person name="Grosso R.A."/>
            <person name="Hugenberg-Cox A.N."/>
            <person name="Hill J.T.E."/>
            <person name="Albert C.M."/>
            <person name="Tuohy J.M."/>
        </authorList>
    </citation>
    <scope>NUCLEOTIDE SEQUENCE</scope>
    <source>
        <strain evidence="2">KR-87</strain>
        <plasmid evidence="2">pDson04</plasmid>
    </source>
</reference>
<evidence type="ECO:0000256" key="1">
    <source>
        <dbReference type="SAM" id="SignalP"/>
    </source>
</evidence>
<keyword evidence="1" id="KW-0732">Signal</keyword>